<dbReference type="Proteomes" id="UP000005396">
    <property type="component" value="Unassembled WGS sequence"/>
</dbReference>
<keyword evidence="1" id="KW-1133">Transmembrane helix</keyword>
<proteinExistence type="predicted"/>
<evidence type="ECO:0000256" key="1">
    <source>
        <dbReference type="SAM" id="Phobius"/>
    </source>
</evidence>
<evidence type="ECO:0000313" key="2">
    <source>
        <dbReference type="EMBL" id="EDP18921.1"/>
    </source>
</evidence>
<reference evidence="2 3" key="2">
    <citation type="submission" date="2007-09" db="EMBL/GenBank/DDBJ databases">
        <title>Draft genome sequence of Clostridium bolteae (ATCC BAA-613).</title>
        <authorList>
            <person name="Sudarsanam P."/>
            <person name="Ley R."/>
            <person name="Guruge J."/>
            <person name="Turnbaugh P.J."/>
            <person name="Mahowald M."/>
            <person name="Liep D."/>
            <person name="Gordon J."/>
        </authorList>
    </citation>
    <scope>NUCLEOTIDE SEQUENCE [LARGE SCALE GENOMIC DNA]</scope>
    <source>
        <strain evidence="3">ATCC BAA-613 / DSM 15670 / CCUG 46953 / JCM 12243 / WAL 16351</strain>
    </source>
</reference>
<gene>
    <name evidence="2" type="ORF">CLOBOL_00857</name>
</gene>
<dbReference type="AlphaFoldDB" id="A8RJ21"/>
<keyword evidence="1" id="KW-0472">Membrane</keyword>
<organism evidence="2 3">
    <name type="scientific">Enterocloster bolteae (strain ATCC BAA-613 / DSM 15670 / CCUG 46953 / JCM 12243 / WAL 16351)</name>
    <name type="common">Clostridium bolteae</name>
    <dbReference type="NCBI Taxonomy" id="411902"/>
    <lineage>
        <taxon>Bacteria</taxon>
        <taxon>Bacillati</taxon>
        <taxon>Bacillota</taxon>
        <taxon>Clostridia</taxon>
        <taxon>Lachnospirales</taxon>
        <taxon>Lachnospiraceae</taxon>
        <taxon>Enterocloster</taxon>
    </lineage>
</organism>
<keyword evidence="1" id="KW-0812">Transmembrane</keyword>
<feature type="transmembrane region" description="Helical" evidence="1">
    <location>
        <begin position="6"/>
        <end position="35"/>
    </location>
</feature>
<evidence type="ECO:0000313" key="3">
    <source>
        <dbReference type="Proteomes" id="UP000005396"/>
    </source>
</evidence>
<accession>A8RJ21</accession>
<comment type="caution">
    <text evidence="2">The sequence shown here is derived from an EMBL/GenBank/DDBJ whole genome shotgun (WGS) entry which is preliminary data.</text>
</comment>
<name>A8RJ21_ENTBW</name>
<reference evidence="2 3" key="1">
    <citation type="submission" date="2007-08" db="EMBL/GenBank/DDBJ databases">
        <authorList>
            <person name="Fulton L."/>
            <person name="Clifton S."/>
            <person name="Fulton B."/>
            <person name="Xu J."/>
            <person name="Minx P."/>
            <person name="Pepin K.H."/>
            <person name="Johnson M."/>
            <person name="Thiruvilangam P."/>
            <person name="Bhonagiri V."/>
            <person name="Nash W.E."/>
            <person name="Mardis E.R."/>
            <person name="Wilson R.K."/>
        </authorList>
    </citation>
    <scope>NUCLEOTIDE SEQUENCE [LARGE SCALE GENOMIC DNA]</scope>
    <source>
        <strain evidence="3">ATCC BAA-613 / DSM 15670 / CCUG 46953 / JCM 12243 / WAL 16351</strain>
    </source>
</reference>
<sequence length="36" mass="4331">MFHPFVNIVAAGLILTFKRCICNKIYFFLIFLIFYN</sequence>
<protein>
    <submittedName>
        <fullName evidence="2">Uncharacterized protein</fullName>
    </submittedName>
</protein>
<dbReference type="EMBL" id="ABCC02000010">
    <property type="protein sequence ID" value="EDP18921.1"/>
    <property type="molecule type" value="Genomic_DNA"/>
</dbReference>
<dbReference type="PaxDb" id="411902-CLOBOL_00857"/>
<dbReference type="HOGENOM" id="CLU_3355367_0_0_9"/>